<evidence type="ECO:0000256" key="5">
    <source>
        <dbReference type="ARBA" id="ARBA00022723"/>
    </source>
</evidence>
<reference evidence="14" key="1">
    <citation type="submission" date="2020-08" db="EMBL/GenBank/DDBJ databases">
        <title>Lacibacter sp. S13-6-6 genome sequencing.</title>
        <authorList>
            <person name="Jin L."/>
        </authorList>
    </citation>
    <scope>NUCLEOTIDE SEQUENCE [LARGE SCALE GENOMIC DNA]</scope>
    <source>
        <strain evidence="14">S13-6-6</strain>
    </source>
</reference>
<dbReference type="UniPathway" id="UPA00059">
    <property type="reaction ID" value="UER00104"/>
</dbReference>
<dbReference type="Proteomes" id="UP000515344">
    <property type="component" value="Chromosome"/>
</dbReference>
<organism evidence="13 14">
    <name type="scientific">Lacibacter sediminis</name>
    <dbReference type="NCBI Taxonomy" id="2760713"/>
    <lineage>
        <taxon>Bacteria</taxon>
        <taxon>Pseudomonadati</taxon>
        <taxon>Bacteroidota</taxon>
        <taxon>Chitinophagia</taxon>
        <taxon>Chitinophagales</taxon>
        <taxon>Chitinophagaceae</taxon>
        <taxon>Lacibacter</taxon>
    </lineage>
</organism>
<keyword evidence="6" id="KW-0460">Magnesium</keyword>
<evidence type="ECO:0000313" key="13">
    <source>
        <dbReference type="EMBL" id="QNA45026.1"/>
    </source>
</evidence>
<dbReference type="InterPro" id="IPR000086">
    <property type="entry name" value="NUDIX_hydrolase_dom"/>
</dbReference>
<keyword evidence="5" id="KW-0479">Metal-binding</keyword>
<evidence type="ECO:0000256" key="9">
    <source>
        <dbReference type="ARBA" id="ARBA00023235"/>
    </source>
</evidence>
<dbReference type="CDD" id="cd02885">
    <property type="entry name" value="NUDIX_IPP_Isomerase"/>
    <property type="match status" value="1"/>
</dbReference>
<dbReference type="Pfam" id="PF00293">
    <property type="entry name" value="NUDIX"/>
    <property type="match status" value="1"/>
</dbReference>
<feature type="active site" evidence="11">
    <location>
        <position position="64"/>
    </location>
</feature>
<evidence type="ECO:0000256" key="11">
    <source>
        <dbReference type="PIRSR" id="PIRSR018427-1"/>
    </source>
</evidence>
<comment type="pathway">
    <text evidence="1">Isoprenoid biosynthesis; dimethylallyl diphosphate biosynthesis; dimethylallyl diphosphate from isopentenyl diphosphate: step 1/1.</text>
</comment>
<dbReference type="InterPro" id="IPR015797">
    <property type="entry name" value="NUDIX_hydrolase-like_dom_sf"/>
</dbReference>
<keyword evidence="8" id="KW-0414">Isoprene biosynthesis</keyword>
<evidence type="ECO:0000256" key="3">
    <source>
        <dbReference type="ARBA" id="ARBA00012057"/>
    </source>
</evidence>
<dbReference type="GO" id="GO:0046872">
    <property type="term" value="F:metal ion binding"/>
    <property type="evidence" value="ECO:0007669"/>
    <property type="project" value="UniProtKB-KW"/>
</dbReference>
<gene>
    <name evidence="13" type="primary">idi</name>
    <name evidence="13" type="ORF">H4075_02185</name>
</gene>
<dbReference type="NCBIfam" id="TIGR02150">
    <property type="entry name" value="IPP_isom_1"/>
    <property type="match status" value="1"/>
</dbReference>
<dbReference type="GO" id="GO:0005737">
    <property type="term" value="C:cytoplasm"/>
    <property type="evidence" value="ECO:0007669"/>
    <property type="project" value="TreeGrafter"/>
</dbReference>
<evidence type="ECO:0000256" key="10">
    <source>
        <dbReference type="NCBIfam" id="TIGR02150"/>
    </source>
</evidence>
<dbReference type="GO" id="GO:0009240">
    <property type="term" value="P:isopentenyl diphosphate biosynthetic process"/>
    <property type="evidence" value="ECO:0007669"/>
    <property type="project" value="TreeGrafter"/>
</dbReference>
<comment type="similarity">
    <text evidence="2">Belongs to the IPP isomerase type 1 family.</text>
</comment>
<dbReference type="PIRSF" id="PIRSF018427">
    <property type="entry name" value="Isopntndiph_ism"/>
    <property type="match status" value="1"/>
</dbReference>
<evidence type="ECO:0000256" key="7">
    <source>
        <dbReference type="ARBA" id="ARBA00023211"/>
    </source>
</evidence>
<dbReference type="KEGG" id="lacs:H4075_02185"/>
<evidence type="ECO:0000259" key="12">
    <source>
        <dbReference type="PROSITE" id="PS51462"/>
    </source>
</evidence>
<keyword evidence="4" id="KW-0963">Cytoplasm</keyword>
<dbReference type="PANTHER" id="PTHR10885">
    <property type="entry name" value="ISOPENTENYL-DIPHOSPHATE DELTA-ISOMERASE"/>
    <property type="match status" value="1"/>
</dbReference>
<evidence type="ECO:0000256" key="2">
    <source>
        <dbReference type="ARBA" id="ARBA00007579"/>
    </source>
</evidence>
<dbReference type="SUPFAM" id="SSF55811">
    <property type="entry name" value="Nudix"/>
    <property type="match status" value="1"/>
</dbReference>
<keyword evidence="9 13" id="KW-0413">Isomerase</keyword>
<keyword evidence="7" id="KW-0464">Manganese</keyword>
<dbReference type="PROSITE" id="PS51462">
    <property type="entry name" value="NUDIX"/>
    <property type="match status" value="1"/>
</dbReference>
<dbReference type="NCBIfam" id="NF002995">
    <property type="entry name" value="PRK03759.1"/>
    <property type="match status" value="1"/>
</dbReference>
<evidence type="ECO:0000256" key="4">
    <source>
        <dbReference type="ARBA" id="ARBA00022490"/>
    </source>
</evidence>
<dbReference type="GO" id="GO:0004452">
    <property type="term" value="F:isopentenyl-diphosphate delta-isomerase activity"/>
    <property type="evidence" value="ECO:0007669"/>
    <property type="project" value="UniProtKB-UniRule"/>
</dbReference>
<dbReference type="InterPro" id="IPR011876">
    <property type="entry name" value="IsopentenylPP_isomerase_typ1"/>
</dbReference>
<evidence type="ECO:0000256" key="1">
    <source>
        <dbReference type="ARBA" id="ARBA00004826"/>
    </source>
</evidence>
<dbReference type="Gene3D" id="3.90.79.10">
    <property type="entry name" value="Nucleoside Triphosphate Pyrophosphohydrolase"/>
    <property type="match status" value="1"/>
</dbReference>
<evidence type="ECO:0000256" key="8">
    <source>
        <dbReference type="ARBA" id="ARBA00023229"/>
    </source>
</evidence>
<dbReference type="EMBL" id="CP060007">
    <property type="protein sequence ID" value="QNA45026.1"/>
    <property type="molecule type" value="Genomic_DNA"/>
</dbReference>
<dbReference type="InterPro" id="IPR056375">
    <property type="entry name" value="Idi_bact"/>
</dbReference>
<sequence>MQEVILVNELDEAIGSMEKMEAHEKALLHRAFSVFLFNKKGEMLLQKRAASKYHSPSLWTNACCSHPMPEEETKKAALRRLEEELGFTTSINKAFHFTYKAVFDNGLTEHEFDHVFVGEYEGEMQLNNEEVSEVCYKQMADIKAEIEHSAGDYTEWFKIAFPLLEEWLQQNKSTHATA</sequence>
<name>A0A7G5XHS3_9BACT</name>
<proteinExistence type="inferred from homology"/>
<keyword evidence="14" id="KW-1185">Reference proteome</keyword>
<dbReference type="PANTHER" id="PTHR10885:SF0">
    <property type="entry name" value="ISOPENTENYL-DIPHOSPHATE DELTA-ISOMERASE"/>
    <property type="match status" value="1"/>
</dbReference>
<evidence type="ECO:0000313" key="14">
    <source>
        <dbReference type="Proteomes" id="UP000515344"/>
    </source>
</evidence>
<protein>
    <recommendedName>
        <fullName evidence="3 10">Isopentenyl-diphosphate delta-isomerase</fullName>
        <ecNumber evidence="3 10">5.3.3.2</ecNumber>
    </recommendedName>
</protein>
<dbReference type="GO" id="GO:0050992">
    <property type="term" value="P:dimethylallyl diphosphate biosynthetic process"/>
    <property type="evidence" value="ECO:0007669"/>
    <property type="project" value="UniProtKB-UniPathway"/>
</dbReference>
<dbReference type="HAMAP" id="MF_00202">
    <property type="entry name" value="Idi"/>
    <property type="match status" value="1"/>
</dbReference>
<evidence type="ECO:0000256" key="6">
    <source>
        <dbReference type="ARBA" id="ARBA00022842"/>
    </source>
</evidence>
<accession>A0A7G5XHS3</accession>
<feature type="active site" evidence="11">
    <location>
        <position position="111"/>
    </location>
</feature>
<feature type="domain" description="Nudix hydrolase" evidence="12">
    <location>
        <begin position="27"/>
        <end position="159"/>
    </location>
</feature>
<dbReference type="RefSeq" id="WP_182803723.1">
    <property type="nucleotide sequence ID" value="NZ_CP060007.1"/>
</dbReference>
<dbReference type="AlphaFoldDB" id="A0A7G5XHS3"/>
<dbReference type="EC" id="5.3.3.2" evidence="3 10"/>